<evidence type="ECO:0000313" key="3">
    <source>
        <dbReference type="Proteomes" id="UP000648077"/>
    </source>
</evidence>
<dbReference type="RefSeq" id="WP_002438952.1">
    <property type="nucleotide sequence ID" value="NZ_CABGJO010000007.1"/>
</dbReference>
<feature type="region of interest" description="Disordered" evidence="1">
    <location>
        <begin position="1"/>
        <end position="44"/>
    </location>
</feature>
<dbReference type="Proteomes" id="UP000648077">
    <property type="component" value="Unassembled WGS sequence"/>
</dbReference>
<dbReference type="AlphaFoldDB" id="A0A8X8K6C9"/>
<name>A0A8X8K6C9_STAEP</name>
<organism evidence="2 3">
    <name type="scientific">Staphylococcus epidermidis</name>
    <dbReference type="NCBI Taxonomy" id="1282"/>
    <lineage>
        <taxon>Bacteria</taxon>
        <taxon>Bacillati</taxon>
        <taxon>Bacillota</taxon>
        <taxon>Bacilli</taxon>
        <taxon>Bacillales</taxon>
        <taxon>Staphylococcaceae</taxon>
        <taxon>Staphylococcus</taxon>
    </lineage>
</organism>
<accession>A0A8X8K6C9</accession>
<reference evidence="2" key="1">
    <citation type="submission" date="2020-08" db="EMBL/GenBank/DDBJ databases">
        <title>Changes in the skin microbiome associated with squamous cell carcinoma in transplant recipients.</title>
        <authorList>
            <person name="Zaugg J."/>
            <person name="Krueger A."/>
            <person name="Lachner N."/>
        </authorList>
    </citation>
    <scope>NUCLEOTIDE SEQUENCE</scope>
    <source>
        <strain evidence="2">R5988</strain>
    </source>
</reference>
<comment type="caution">
    <text evidence="2">The sequence shown here is derived from an EMBL/GenBank/DDBJ whole genome shotgun (WGS) entry which is preliminary data.</text>
</comment>
<protein>
    <submittedName>
        <fullName evidence="2">Uncharacterized protein</fullName>
    </submittedName>
</protein>
<feature type="compositionally biased region" description="Polar residues" evidence="1">
    <location>
        <begin position="1"/>
        <end position="32"/>
    </location>
</feature>
<feature type="compositionally biased region" description="Low complexity" evidence="1">
    <location>
        <begin position="33"/>
        <end position="44"/>
    </location>
</feature>
<proteinExistence type="predicted"/>
<evidence type="ECO:0000256" key="1">
    <source>
        <dbReference type="SAM" id="MobiDB-lite"/>
    </source>
</evidence>
<gene>
    <name evidence="2" type="ORF">H3963_13495</name>
</gene>
<evidence type="ECO:0000313" key="2">
    <source>
        <dbReference type="EMBL" id="MBF2231409.1"/>
    </source>
</evidence>
<dbReference type="EMBL" id="JACGQI010000047">
    <property type="protein sequence ID" value="MBF2231409.1"/>
    <property type="molecule type" value="Genomic_DNA"/>
</dbReference>
<sequence length="58" mass="6583">MNINTVTYDSENSQNTIQTQEQAIDESNNSKDTQYNQNSNTTSTIRNNNLTTIQITNI</sequence>